<evidence type="ECO:0000313" key="7">
    <source>
        <dbReference type="Proteomes" id="UP000000599"/>
    </source>
</evidence>
<gene>
    <name evidence="6" type="ordered locus">DEHA2G18304g</name>
</gene>
<evidence type="ECO:0000259" key="4">
    <source>
        <dbReference type="Pfam" id="PF04063"/>
    </source>
</evidence>
<dbReference type="Gene3D" id="1.25.10.10">
    <property type="entry name" value="Leucine-rich Repeat Variant"/>
    <property type="match status" value="1"/>
</dbReference>
<protein>
    <recommendedName>
        <fullName evidence="2">Protein HGH1 homolog</fullName>
    </recommendedName>
</protein>
<evidence type="ECO:0000256" key="3">
    <source>
        <dbReference type="SAM" id="MobiDB-lite"/>
    </source>
</evidence>
<dbReference type="SUPFAM" id="SSF48371">
    <property type="entry name" value="ARM repeat"/>
    <property type="match status" value="1"/>
</dbReference>
<comment type="similarity">
    <text evidence="1">Belongs to the HGH1 family.</text>
</comment>
<dbReference type="GeneID" id="2905275"/>
<dbReference type="GO" id="GO:0006457">
    <property type="term" value="P:protein folding"/>
    <property type="evidence" value="ECO:0007669"/>
    <property type="project" value="EnsemblFungi"/>
</dbReference>
<dbReference type="Pfam" id="PF04064">
    <property type="entry name" value="DUF384"/>
    <property type="match status" value="1"/>
</dbReference>
<dbReference type="InterPro" id="IPR007205">
    <property type="entry name" value="Protein_HGH1_N"/>
</dbReference>
<accession>Q6BHI5</accession>
<dbReference type="OMA" id="MCILLTN"/>
<reference evidence="6 7" key="1">
    <citation type="journal article" date="2004" name="Nature">
        <title>Genome evolution in yeasts.</title>
        <authorList>
            <consortium name="Genolevures"/>
            <person name="Dujon B."/>
            <person name="Sherman D."/>
            <person name="Fischer G."/>
            <person name="Durrens P."/>
            <person name="Casaregola S."/>
            <person name="Lafontaine I."/>
            <person name="de Montigny J."/>
            <person name="Marck C."/>
            <person name="Neuveglise C."/>
            <person name="Talla E."/>
            <person name="Goffard N."/>
            <person name="Frangeul L."/>
            <person name="Aigle M."/>
            <person name="Anthouard V."/>
            <person name="Babour A."/>
            <person name="Barbe V."/>
            <person name="Barnay S."/>
            <person name="Blanchin S."/>
            <person name="Beckerich J.M."/>
            <person name="Beyne E."/>
            <person name="Bleykasten C."/>
            <person name="Boisrame A."/>
            <person name="Boyer J."/>
            <person name="Cattolico L."/>
            <person name="Confanioleri F."/>
            <person name="de Daruvar A."/>
            <person name="Despons L."/>
            <person name="Fabre E."/>
            <person name="Fairhead C."/>
            <person name="Ferry-Dumazet H."/>
            <person name="Groppi A."/>
            <person name="Hantraye F."/>
            <person name="Hennequin C."/>
            <person name="Jauniaux N."/>
            <person name="Joyet P."/>
            <person name="Kachouri R."/>
            <person name="Kerrest A."/>
            <person name="Koszul R."/>
            <person name="Lemaire M."/>
            <person name="Lesur I."/>
            <person name="Ma L."/>
            <person name="Muller H."/>
            <person name="Nicaud J.M."/>
            <person name="Nikolski M."/>
            <person name="Oztas S."/>
            <person name="Ozier-Kalogeropoulos O."/>
            <person name="Pellenz S."/>
            <person name="Potier S."/>
            <person name="Richard G.F."/>
            <person name="Straub M.L."/>
            <person name="Suleau A."/>
            <person name="Swennene D."/>
            <person name="Tekaia F."/>
            <person name="Wesolowski-Louvel M."/>
            <person name="Westhof E."/>
            <person name="Wirth B."/>
            <person name="Zeniou-Meyer M."/>
            <person name="Zivanovic I."/>
            <person name="Bolotin-Fukuhara M."/>
            <person name="Thierry A."/>
            <person name="Bouchier C."/>
            <person name="Caudron B."/>
            <person name="Scarpelli C."/>
            <person name="Gaillardin C."/>
            <person name="Weissenbach J."/>
            <person name="Wincker P."/>
            <person name="Souciet J.L."/>
        </authorList>
    </citation>
    <scope>NUCLEOTIDE SEQUENCE [LARGE SCALE GENOMIC DNA]</scope>
    <source>
        <strain evidence="7">ATCC 36239 / CBS 767 / BCRC 21394 / JCM 1990 / NBRC 0083 / IGC 2968</strain>
    </source>
</reference>
<dbReference type="FunCoup" id="Q6BHI5">
    <property type="interactions" value="1134"/>
</dbReference>
<dbReference type="PANTHER" id="PTHR13387:SF9">
    <property type="entry name" value="PROTEIN HGH1 HOMOLOG"/>
    <property type="match status" value="1"/>
</dbReference>
<evidence type="ECO:0000256" key="2">
    <source>
        <dbReference type="ARBA" id="ARBA00014076"/>
    </source>
</evidence>
<dbReference type="STRING" id="284592.Q6BHI5"/>
<dbReference type="KEGG" id="dha:DEHA2G18304g"/>
<evidence type="ECO:0000259" key="5">
    <source>
        <dbReference type="Pfam" id="PF04064"/>
    </source>
</evidence>
<dbReference type="InterPro" id="IPR039717">
    <property type="entry name" value="Hgh1"/>
</dbReference>
<dbReference type="EMBL" id="CR382139">
    <property type="protein sequence ID" value="CAG90842.1"/>
    <property type="molecule type" value="Genomic_DNA"/>
</dbReference>
<dbReference type="InterPro" id="IPR007206">
    <property type="entry name" value="Protein_HGH1_C"/>
</dbReference>
<feature type="region of interest" description="Disordered" evidence="3">
    <location>
        <begin position="340"/>
        <end position="367"/>
    </location>
</feature>
<proteinExistence type="inferred from homology"/>
<feature type="domain" description="Protein HGH1 C-terminal" evidence="5">
    <location>
        <begin position="289"/>
        <end position="343"/>
    </location>
</feature>
<dbReference type="Proteomes" id="UP000000599">
    <property type="component" value="Chromosome G"/>
</dbReference>
<dbReference type="eggNOG" id="KOG2973">
    <property type="taxonomic scope" value="Eukaryota"/>
</dbReference>
<dbReference type="PANTHER" id="PTHR13387">
    <property type="entry name" value="PROTEIN HGH1 HOMOLOG"/>
    <property type="match status" value="1"/>
</dbReference>
<dbReference type="Pfam" id="PF04063">
    <property type="entry name" value="DUF383"/>
    <property type="match status" value="1"/>
</dbReference>
<dbReference type="VEuPathDB" id="FungiDB:DEHA2G18304g"/>
<dbReference type="InterPro" id="IPR016024">
    <property type="entry name" value="ARM-type_fold"/>
</dbReference>
<dbReference type="OrthoDB" id="338814at2759"/>
<dbReference type="InParanoid" id="Q6BHI5"/>
<name>Q6BHI5_DEBHA</name>
<sequence length="367" mass="42176">MPSELEELVSFLHSPQPAVIQIALDNLVGYSQGAHQQVFSYDNYEAIKDLKKLAQAEGKTTVSQSVTILANLCDDLTMRNLIVEDEEFLKVLVSAVINTKNSNADLMCILLTNLAKNDSITKVFDFDISHNEEQQKIFKSTKAMDCLMDCFVKGFDRSLNKYADYDYLAYFFADISRFLQGREYFITEQSYDEVVPISKLLVFTEKYDSKIRREGVASTIKNSLFDSKPHMKLLTDEKINILPYILLPLAGPEELDEDDMFNLPDELQLLPSDKKRDPVNALICIHLESLLLLCTTREAREYLREKSVYPLIREMHKVMENEEEVVDLCDRLVQMLMRDESNDAANQDQEESSDDEDDEDDKVVEIL</sequence>
<dbReference type="RefSeq" id="XP_462336.1">
    <property type="nucleotide sequence ID" value="XM_462336.1"/>
</dbReference>
<dbReference type="InterPro" id="IPR011989">
    <property type="entry name" value="ARM-like"/>
</dbReference>
<evidence type="ECO:0000313" key="6">
    <source>
        <dbReference type="EMBL" id="CAG90842.1"/>
    </source>
</evidence>
<feature type="domain" description="Protein HGH1 N-terminal" evidence="4">
    <location>
        <begin position="96"/>
        <end position="284"/>
    </location>
</feature>
<evidence type="ECO:0000256" key="1">
    <source>
        <dbReference type="ARBA" id="ARBA00006712"/>
    </source>
</evidence>
<dbReference type="AlphaFoldDB" id="Q6BHI5"/>
<keyword evidence="7" id="KW-1185">Reference proteome</keyword>
<dbReference type="HOGENOM" id="CLU_037769_2_1_1"/>
<dbReference type="GO" id="GO:0061770">
    <property type="term" value="F:translation elongation factor binding"/>
    <property type="evidence" value="ECO:0007669"/>
    <property type="project" value="EnsemblFungi"/>
</dbReference>
<organism evidence="6 7">
    <name type="scientific">Debaryomyces hansenii (strain ATCC 36239 / CBS 767 / BCRC 21394 / JCM 1990 / NBRC 0083 / IGC 2968)</name>
    <name type="common">Yeast</name>
    <name type="synonym">Torulaspora hansenii</name>
    <dbReference type="NCBI Taxonomy" id="284592"/>
    <lineage>
        <taxon>Eukaryota</taxon>
        <taxon>Fungi</taxon>
        <taxon>Dikarya</taxon>
        <taxon>Ascomycota</taxon>
        <taxon>Saccharomycotina</taxon>
        <taxon>Pichiomycetes</taxon>
        <taxon>Debaryomycetaceae</taxon>
        <taxon>Debaryomyces</taxon>
    </lineage>
</organism>
<feature type="compositionally biased region" description="Acidic residues" evidence="3">
    <location>
        <begin position="348"/>
        <end position="367"/>
    </location>
</feature>